<dbReference type="CDD" id="cd02953">
    <property type="entry name" value="DsbDgamma"/>
    <property type="match status" value="1"/>
</dbReference>
<keyword evidence="6 7" id="KW-0472">Membrane</keyword>
<comment type="subcellular location">
    <subcellularLocation>
        <location evidence="1">Cell membrane</location>
        <topology evidence="1">Multi-pass membrane protein</topology>
    </subcellularLocation>
</comment>
<evidence type="ECO:0000256" key="2">
    <source>
        <dbReference type="ARBA" id="ARBA00022475"/>
    </source>
</evidence>
<evidence type="ECO:0000256" key="7">
    <source>
        <dbReference type="SAM" id="Phobius"/>
    </source>
</evidence>
<dbReference type="Pfam" id="PF11412">
    <property type="entry name" value="DsbD_N"/>
    <property type="match status" value="1"/>
</dbReference>
<feature type="domain" description="Thioredoxin" evidence="9">
    <location>
        <begin position="563"/>
        <end position="688"/>
    </location>
</feature>
<dbReference type="SUPFAM" id="SSF52833">
    <property type="entry name" value="Thioredoxin-like"/>
    <property type="match status" value="1"/>
</dbReference>
<comment type="caution">
    <text evidence="10">The sequence shown here is derived from an EMBL/GenBank/DDBJ whole genome shotgun (WGS) entry which is preliminary data.</text>
</comment>
<evidence type="ECO:0000256" key="4">
    <source>
        <dbReference type="ARBA" id="ARBA00022748"/>
    </source>
</evidence>
<evidence type="ECO:0000256" key="8">
    <source>
        <dbReference type="SAM" id="SignalP"/>
    </source>
</evidence>
<keyword evidence="11" id="KW-1185">Reference proteome</keyword>
<dbReference type="InterPro" id="IPR028250">
    <property type="entry name" value="DsbDN"/>
</dbReference>
<dbReference type="Gene3D" id="3.40.30.10">
    <property type="entry name" value="Glutaredoxin"/>
    <property type="match status" value="1"/>
</dbReference>
<name>A0ABV7D1X3_9PROT</name>
<accession>A0ABV7D1X3</accession>
<keyword evidence="8" id="KW-0732">Signal</keyword>
<reference evidence="11" key="1">
    <citation type="journal article" date="2019" name="Int. J. Syst. Evol. Microbiol.">
        <title>The Global Catalogue of Microorganisms (GCM) 10K type strain sequencing project: providing services to taxonomists for standard genome sequencing and annotation.</title>
        <authorList>
            <consortium name="The Broad Institute Genomics Platform"/>
            <consortium name="The Broad Institute Genome Sequencing Center for Infectious Disease"/>
            <person name="Wu L."/>
            <person name="Ma J."/>
        </authorList>
    </citation>
    <scope>NUCLEOTIDE SEQUENCE [LARGE SCALE GENOMIC DNA]</scope>
    <source>
        <strain evidence="11">KCTC 62164</strain>
    </source>
</reference>
<dbReference type="PROSITE" id="PS51352">
    <property type="entry name" value="THIOREDOXIN_2"/>
    <property type="match status" value="1"/>
</dbReference>
<dbReference type="InterPro" id="IPR036249">
    <property type="entry name" value="Thioredoxin-like_sf"/>
</dbReference>
<feature type="transmembrane region" description="Helical" evidence="7">
    <location>
        <begin position="423"/>
        <end position="449"/>
    </location>
</feature>
<feature type="transmembrane region" description="Helical" evidence="7">
    <location>
        <begin position="455"/>
        <end position="476"/>
    </location>
</feature>
<sequence length="688" mass="75883">MAFFLRLFCLGFAIVCSSTVFAKELLHYEASHSTLSVDLESNGFQKGQIVWLAVQINPTEGWHTYWENYGDSGAAPVFEWSVPKDVTVGKTLFPAPERIPVGPLANYGYHGRSTLLVPLNIGSEYSANDIPISLSAEWLVCDIECIPQYGDWSFTLEAASGLDSSAEQLFAQARSQIPEDSYWQSKIILSNKNNELRVYIDKKDLGNIQEVYFYPLSDGLVSYSAKQDWQWVDDSISINLPKEHSTDTPINANGVLYILTNTADYYFNLQPSLDAMTVVSTDALPSTKASVAVMPLWQVFVFAVIGGIILNLMPCVFPVLSLKAIALVSANYKSRKNRILEGWVYSLGIWVSFMAIVFVLVLIRAGGNAIGWGFQLQSPLFVGLLAILMVIVALSLFGIFYIRLGIEGAGQSLTVQDSLKSTFFKGVLATLVATPCTAPFMAPAIGYALSQPTPIIFAVFTALAFGLALPFLILSYSDKAANLMPKPGPWMEKLKQGLGFPMLLTACWLVYVYNIQAGSDAAFILLVVITSISFALWLWYDFQLKATKTIAILITGLALYGFITVSKPVNNATSTNSEYEQTFTEARLKSLLDAEKPVFAYFTAEWCITCKVNERVALKTDRVQQAFAEKNITVLKGDWTNRNEDIASVLARYGRAGVPLYLYFPAGSKDAVLLPEILSPAIVIEHLK</sequence>
<dbReference type="Pfam" id="PF13899">
    <property type="entry name" value="Thioredoxin_7"/>
    <property type="match status" value="1"/>
</dbReference>
<protein>
    <submittedName>
        <fullName evidence="10">Protein-disulfide reductase DsbD family protein</fullName>
    </submittedName>
</protein>
<dbReference type="Proteomes" id="UP001595444">
    <property type="component" value="Unassembled WGS sequence"/>
</dbReference>
<dbReference type="Pfam" id="PF02683">
    <property type="entry name" value="DsbD_TM"/>
    <property type="match status" value="1"/>
</dbReference>
<organism evidence="10 11">
    <name type="scientific">Kordiimonas pumila</name>
    <dbReference type="NCBI Taxonomy" id="2161677"/>
    <lineage>
        <taxon>Bacteria</taxon>
        <taxon>Pseudomonadati</taxon>
        <taxon>Pseudomonadota</taxon>
        <taxon>Alphaproteobacteria</taxon>
        <taxon>Kordiimonadales</taxon>
        <taxon>Kordiimonadaceae</taxon>
        <taxon>Kordiimonas</taxon>
    </lineage>
</organism>
<keyword evidence="4" id="KW-0201">Cytochrome c-type biogenesis</keyword>
<keyword evidence="2" id="KW-1003">Cell membrane</keyword>
<evidence type="ECO:0000259" key="9">
    <source>
        <dbReference type="PROSITE" id="PS51352"/>
    </source>
</evidence>
<dbReference type="RefSeq" id="WP_194212185.1">
    <property type="nucleotide sequence ID" value="NZ_CP061205.1"/>
</dbReference>
<dbReference type="PANTHER" id="PTHR32234:SF3">
    <property type="entry name" value="SUPPRESSION OF COPPER SENSITIVITY PROTEIN"/>
    <property type="match status" value="1"/>
</dbReference>
<keyword evidence="3 7" id="KW-0812">Transmembrane</keyword>
<evidence type="ECO:0000256" key="6">
    <source>
        <dbReference type="ARBA" id="ARBA00023136"/>
    </source>
</evidence>
<feature type="transmembrane region" description="Helical" evidence="7">
    <location>
        <begin position="521"/>
        <end position="539"/>
    </location>
</feature>
<feature type="transmembrane region" description="Helical" evidence="7">
    <location>
        <begin position="380"/>
        <end position="402"/>
    </location>
</feature>
<feature type="transmembrane region" description="Helical" evidence="7">
    <location>
        <begin position="343"/>
        <end position="365"/>
    </location>
</feature>
<dbReference type="EMBL" id="JBHRSL010000002">
    <property type="protein sequence ID" value="MFC3051013.1"/>
    <property type="molecule type" value="Genomic_DNA"/>
</dbReference>
<evidence type="ECO:0000313" key="11">
    <source>
        <dbReference type="Proteomes" id="UP001595444"/>
    </source>
</evidence>
<proteinExistence type="predicted"/>
<dbReference type="InterPro" id="IPR013766">
    <property type="entry name" value="Thioredoxin_domain"/>
</dbReference>
<evidence type="ECO:0000256" key="3">
    <source>
        <dbReference type="ARBA" id="ARBA00022692"/>
    </source>
</evidence>
<keyword evidence="5 7" id="KW-1133">Transmembrane helix</keyword>
<dbReference type="InterPro" id="IPR035671">
    <property type="entry name" value="DsbD_gamma"/>
</dbReference>
<feature type="transmembrane region" description="Helical" evidence="7">
    <location>
        <begin position="497"/>
        <end position="515"/>
    </location>
</feature>
<feature type="transmembrane region" description="Helical" evidence="7">
    <location>
        <begin position="296"/>
        <end position="322"/>
    </location>
</feature>
<gene>
    <name evidence="10" type="ORF">ACFOKA_03735</name>
</gene>
<feature type="chain" id="PRO_5045258497" evidence="8">
    <location>
        <begin position="23"/>
        <end position="688"/>
    </location>
</feature>
<evidence type="ECO:0000313" key="10">
    <source>
        <dbReference type="EMBL" id="MFC3051013.1"/>
    </source>
</evidence>
<dbReference type="InterPro" id="IPR003834">
    <property type="entry name" value="Cyt_c_assmbl_TM_dom"/>
</dbReference>
<evidence type="ECO:0000256" key="1">
    <source>
        <dbReference type="ARBA" id="ARBA00004651"/>
    </source>
</evidence>
<dbReference type="PANTHER" id="PTHR32234">
    <property type="entry name" value="THIOL:DISULFIDE INTERCHANGE PROTEIN DSBD"/>
    <property type="match status" value="1"/>
</dbReference>
<evidence type="ECO:0000256" key="5">
    <source>
        <dbReference type="ARBA" id="ARBA00022989"/>
    </source>
</evidence>
<feature type="signal peptide" evidence="8">
    <location>
        <begin position="1"/>
        <end position="22"/>
    </location>
</feature>